<feature type="transmembrane region" description="Helical" evidence="1">
    <location>
        <begin position="164"/>
        <end position="184"/>
    </location>
</feature>
<gene>
    <name evidence="2" type="ORF">LA521A_07800</name>
</gene>
<feature type="transmembrane region" description="Helical" evidence="1">
    <location>
        <begin position="53"/>
        <end position="70"/>
    </location>
</feature>
<evidence type="ECO:0000313" key="3">
    <source>
        <dbReference type="Proteomes" id="UP001317822"/>
    </source>
</evidence>
<name>A0ABN6UH22_9GAMM</name>
<feature type="transmembrane region" description="Helical" evidence="1">
    <location>
        <begin position="112"/>
        <end position="137"/>
    </location>
</feature>
<dbReference type="RefSeq" id="WP_281781063.1">
    <property type="nucleotide sequence ID" value="NZ_AP027041.1"/>
</dbReference>
<organism evidence="2 3">
    <name type="scientific">Lysobacter auxotrophicus</name>
    <dbReference type="NCBI Taxonomy" id="2992573"/>
    <lineage>
        <taxon>Bacteria</taxon>
        <taxon>Pseudomonadati</taxon>
        <taxon>Pseudomonadota</taxon>
        <taxon>Gammaproteobacteria</taxon>
        <taxon>Lysobacterales</taxon>
        <taxon>Lysobacteraceae</taxon>
        <taxon>Lysobacter</taxon>
    </lineage>
</organism>
<accession>A0ABN6UH22</accession>
<protein>
    <submittedName>
        <fullName evidence="2">Membrane protein</fullName>
    </submittedName>
</protein>
<dbReference type="EMBL" id="AP027041">
    <property type="protein sequence ID" value="BDU15579.1"/>
    <property type="molecule type" value="Genomic_DNA"/>
</dbReference>
<proteinExistence type="predicted"/>
<keyword evidence="1" id="KW-0472">Membrane</keyword>
<keyword evidence="1" id="KW-1133">Transmembrane helix</keyword>
<reference evidence="2 3" key="1">
    <citation type="journal article" date="2023" name="Int. J. Syst. Evol. Microbiol.">
        <title>Physiological and genomic analyses of cobalamin (vitamin B12)-auxotrophy of Lysobacter auxotrophicus sp. nov., a methionine-auxotrophic chitinolytic bacterium isolated from chitin-treated soil.</title>
        <authorList>
            <person name="Saito A."/>
            <person name="Dohra H."/>
            <person name="Hamada M."/>
            <person name="Moriuchi R."/>
            <person name="Kotsuchibashi Y."/>
            <person name="Mori K."/>
        </authorList>
    </citation>
    <scope>NUCLEOTIDE SEQUENCE [LARGE SCALE GENOMIC DNA]</scope>
    <source>
        <strain evidence="2 3">5-21a</strain>
    </source>
</reference>
<keyword evidence="1" id="KW-0812">Transmembrane</keyword>
<sequence>MKSLPRNANLGLFAAFAALMVATRFHHFGDVLHLPDASMSLFFLGGLYLRRHWQFAAFVVLAVAIDRIAIERAGVSDFCVTPAYSFLLPAYGVLWYGGRLYADRMGTHWRSIITACGLAFVAATVSFAISNGAFYWLGGRYEDPNVAQYLARAWQWGPLFVRTTIAYVFVALAVHWIAASALSIRADRSSPNR</sequence>
<dbReference type="Proteomes" id="UP001317822">
    <property type="component" value="Chromosome"/>
</dbReference>
<evidence type="ECO:0000256" key="1">
    <source>
        <dbReference type="SAM" id="Phobius"/>
    </source>
</evidence>
<keyword evidence="3" id="KW-1185">Reference proteome</keyword>
<evidence type="ECO:0000313" key="2">
    <source>
        <dbReference type="EMBL" id="BDU15579.1"/>
    </source>
</evidence>